<proteinExistence type="predicted"/>
<dbReference type="AlphaFoldDB" id="A0A6C0CVY8"/>
<protein>
    <submittedName>
        <fullName evidence="1">Uncharacterized protein</fullName>
    </submittedName>
</protein>
<reference evidence="1" key="1">
    <citation type="journal article" date="2020" name="Nature">
        <title>Giant virus diversity and host interactions through global metagenomics.</title>
        <authorList>
            <person name="Schulz F."/>
            <person name="Roux S."/>
            <person name="Paez-Espino D."/>
            <person name="Jungbluth S."/>
            <person name="Walsh D.A."/>
            <person name="Denef V.J."/>
            <person name="McMahon K.D."/>
            <person name="Konstantinidis K.T."/>
            <person name="Eloe-Fadrosh E.A."/>
            <person name="Kyrpides N.C."/>
            <person name="Woyke T."/>
        </authorList>
    </citation>
    <scope>NUCLEOTIDE SEQUENCE</scope>
    <source>
        <strain evidence="1">GVMAG-M-3300023109-53</strain>
    </source>
</reference>
<sequence length="43" mass="5164">MIMTKYKDNIAYMITLVIYPQKRKNKILIFGFRNVEDVFPTLP</sequence>
<evidence type="ECO:0000313" key="1">
    <source>
        <dbReference type="EMBL" id="QHT09006.1"/>
    </source>
</evidence>
<dbReference type="EMBL" id="MN739505">
    <property type="protein sequence ID" value="QHT09006.1"/>
    <property type="molecule type" value="Genomic_DNA"/>
</dbReference>
<organism evidence="1">
    <name type="scientific">viral metagenome</name>
    <dbReference type="NCBI Taxonomy" id="1070528"/>
    <lineage>
        <taxon>unclassified sequences</taxon>
        <taxon>metagenomes</taxon>
        <taxon>organismal metagenomes</taxon>
    </lineage>
</organism>
<accession>A0A6C0CVY8</accession>
<name>A0A6C0CVY8_9ZZZZ</name>